<accession>A0A7S8C407</accession>
<evidence type="ECO:0000313" key="8">
    <source>
        <dbReference type="EMBL" id="QPC42969.1"/>
    </source>
</evidence>
<gene>
    <name evidence="8" type="primary">sctT</name>
    <name evidence="8" type="ORF">HW532_09880</name>
</gene>
<keyword evidence="5 7" id="KW-1133">Transmembrane helix</keyword>
<feature type="transmembrane region" description="Helical" evidence="7">
    <location>
        <begin position="221"/>
        <end position="247"/>
    </location>
</feature>
<dbReference type="GO" id="GO:0005886">
    <property type="term" value="C:plasma membrane"/>
    <property type="evidence" value="ECO:0007669"/>
    <property type="project" value="UniProtKB-SubCell"/>
</dbReference>
<dbReference type="PANTHER" id="PTHR30065:SF1">
    <property type="entry name" value="SURFACE PRESENTATION OF ANTIGENS PROTEIN SPAR"/>
    <property type="match status" value="1"/>
</dbReference>
<name>A0A7S8C407_9HYPH</name>
<keyword evidence="9" id="KW-1185">Reference proteome</keyword>
<dbReference type="PRINTS" id="PR00953">
    <property type="entry name" value="TYPE3IMRPROT"/>
</dbReference>
<evidence type="ECO:0000256" key="5">
    <source>
        <dbReference type="ARBA" id="ARBA00022989"/>
    </source>
</evidence>
<feature type="transmembrane region" description="Helical" evidence="7">
    <location>
        <begin position="134"/>
        <end position="157"/>
    </location>
</feature>
<dbReference type="InterPro" id="IPR006304">
    <property type="entry name" value="T3SS_SpaR/YscT"/>
</dbReference>
<feature type="transmembrane region" description="Helical" evidence="7">
    <location>
        <begin position="84"/>
        <end position="101"/>
    </location>
</feature>
<dbReference type="InterPro" id="IPR002010">
    <property type="entry name" value="T3SS_IM_R"/>
</dbReference>
<reference evidence="8 9" key="1">
    <citation type="submission" date="2020-06" db="EMBL/GenBank/DDBJ databases">
        <title>Genome sequence of 2 isolates from Red Sea Mangroves.</title>
        <authorList>
            <person name="Sefrji F."/>
            <person name="Michoud G."/>
            <person name="Merlino G."/>
            <person name="Daffonchio D."/>
        </authorList>
    </citation>
    <scope>NUCLEOTIDE SEQUENCE [LARGE SCALE GENOMIC DNA]</scope>
    <source>
        <strain evidence="8 9">R1DC25</strain>
    </source>
</reference>
<dbReference type="PANTHER" id="PTHR30065">
    <property type="entry name" value="FLAGELLAR BIOSYNTHETIC PROTEIN FLIR"/>
    <property type="match status" value="1"/>
</dbReference>
<keyword evidence="4 7" id="KW-0812">Transmembrane</keyword>
<feature type="transmembrane region" description="Helical" evidence="7">
    <location>
        <begin position="45"/>
        <end position="64"/>
    </location>
</feature>
<organism evidence="8 9">
    <name type="scientific">Kaustia mangrovi</name>
    <dbReference type="NCBI Taxonomy" id="2593653"/>
    <lineage>
        <taxon>Bacteria</taxon>
        <taxon>Pseudomonadati</taxon>
        <taxon>Pseudomonadota</taxon>
        <taxon>Alphaproteobacteria</taxon>
        <taxon>Hyphomicrobiales</taxon>
        <taxon>Parvibaculaceae</taxon>
        <taxon>Kaustia</taxon>
    </lineage>
</organism>
<evidence type="ECO:0000313" key="9">
    <source>
        <dbReference type="Proteomes" id="UP000593594"/>
    </source>
</evidence>
<evidence type="ECO:0000256" key="4">
    <source>
        <dbReference type="ARBA" id="ARBA00022692"/>
    </source>
</evidence>
<dbReference type="NCBIfam" id="TIGR01401">
    <property type="entry name" value="fliR_like_III"/>
    <property type="match status" value="1"/>
</dbReference>
<comment type="subcellular location">
    <subcellularLocation>
        <location evidence="1 7">Cell membrane</location>
        <topology evidence="1 7">Multi-pass membrane protein</topology>
    </subcellularLocation>
</comment>
<feature type="transmembrane region" description="Helical" evidence="7">
    <location>
        <begin position="187"/>
        <end position="209"/>
    </location>
</feature>
<keyword evidence="3 7" id="KW-1003">Cell membrane</keyword>
<comment type="similarity">
    <text evidence="2 7">Belongs to the FliR/MopE/SpaR family.</text>
</comment>
<proteinExistence type="inferred from homology"/>
<evidence type="ECO:0000256" key="3">
    <source>
        <dbReference type="ARBA" id="ARBA00022475"/>
    </source>
</evidence>
<evidence type="ECO:0000256" key="2">
    <source>
        <dbReference type="ARBA" id="ARBA00009772"/>
    </source>
</evidence>
<dbReference type="GO" id="GO:0006605">
    <property type="term" value="P:protein targeting"/>
    <property type="evidence" value="ECO:0007669"/>
    <property type="project" value="UniProtKB-UniRule"/>
</dbReference>
<dbReference type="Pfam" id="PF01311">
    <property type="entry name" value="Bac_export_1"/>
    <property type="match status" value="1"/>
</dbReference>
<dbReference type="RefSeq" id="WP_213164209.1">
    <property type="nucleotide sequence ID" value="NZ_CP058214.1"/>
</dbReference>
<evidence type="ECO:0000256" key="1">
    <source>
        <dbReference type="ARBA" id="ARBA00004651"/>
    </source>
</evidence>
<dbReference type="Proteomes" id="UP000593594">
    <property type="component" value="Chromosome"/>
</dbReference>
<evidence type="ECO:0000256" key="6">
    <source>
        <dbReference type="ARBA" id="ARBA00023136"/>
    </source>
</evidence>
<dbReference type="EMBL" id="CP058214">
    <property type="protein sequence ID" value="QPC42969.1"/>
    <property type="molecule type" value="Genomic_DNA"/>
</dbReference>
<sequence length="268" mass="28199">MTVTQLLSSVGDFYVYIIAAALALARMTGLMVIMPVFTRLGLTGLLRGGVALALTLPLVPMMVATLADADPTVATTAFLLMKEFAVGIVLGLVLGVPFWAAEAAGDILDLQRGATAGMLIDPSMAQQTSITGTLFAIVMLALFFAAGGLGLVLGAVYDSYGLWPPLRVTPVFSAEAADLLIGLLDRVLVMAMTLVFPLIVSFLLSDLVLAALARAAPHFNIFALSLGIKSLVFCLVLVLYAAFLVFYMGEDLAVLREAGTRLRAVSPD</sequence>
<dbReference type="KEGG" id="kmn:HW532_09880"/>
<keyword evidence="6 7" id="KW-0472">Membrane</keyword>
<dbReference type="AlphaFoldDB" id="A0A7S8C407"/>
<evidence type="ECO:0000256" key="7">
    <source>
        <dbReference type="RuleBase" id="RU362072"/>
    </source>
</evidence>
<protein>
    <submittedName>
        <fullName evidence="8">Type III secretion system export apparatus subunit SctT</fullName>
    </submittedName>
</protein>
<feature type="transmembrane region" description="Helical" evidence="7">
    <location>
        <begin position="13"/>
        <end position="33"/>
    </location>
</feature>